<dbReference type="InterPro" id="IPR010496">
    <property type="entry name" value="AL/BT2_dom"/>
</dbReference>
<feature type="domain" description="3-keto-alpha-glucoside-1,2-lyase/3-keto-2-hydroxy-glucal hydratase" evidence="1">
    <location>
        <begin position="40"/>
        <end position="241"/>
    </location>
</feature>
<gene>
    <name evidence="2" type="ORF">MNBD_PLANCTO03-2090</name>
</gene>
<reference evidence="2" key="1">
    <citation type="submission" date="2018-06" db="EMBL/GenBank/DDBJ databases">
        <authorList>
            <person name="Zhirakovskaya E."/>
        </authorList>
    </citation>
    <scope>NUCLEOTIDE SEQUENCE</scope>
</reference>
<proteinExistence type="predicted"/>
<dbReference type="Pfam" id="PF06439">
    <property type="entry name" value="3keto-disac_hyd"/>
    <property type="match status" value="2"/>
</dbReference>
<accession>A0A3B1DTT1</accession>
<dbReference type="AlphaFoldDB" id="A0A3B1DTT1"/>
<name>A0A3B1DTT1_9ZZZZ</name>
<evidence type="ECO:0000313" key="2">
    <source>
        <dbReference type="EMBL" id="VAX39498.1"/>
    </source>
</evidence>
<feature type="domain" description="3-keto-alpha-glucoside-1,2-lyase/3-keto-2-hydroxy-glucal hydratase" evidence="1">
    <location>
        <begin position="260"/>
        <end position="444"/>
    </location>
</feature>
<dbReference type="GO" id="GO:0016787">
    <property type="term" value="F:hydrolase activity"/>
    <property type="evidence" value="ECO:0007669"/>
    <property type="project" value="InterPro"/>
</dbReference>
<evidence type="ECO:0000259" key="1">
    <source>
        <dbReference type="Pfam" id="PF06439"/>
    </source>
</evidence>
<dbReference type="Gene3D" id="2.60.120.560">
    <property type="entry name" value="Exo-inulinase, domain 1"/>
    <property type="match status" value="2"/>
</dbReference>
<organism evidence="2">
    <name type="scientific">hydrothermal vent metagenome</name>
    <dbReference type="NCBI Taxonomy" id="652676"/>
    <lineage>
        <taxon>unclassified sequences</taxon>
        <taxon>metagenomes</taxon>
        <taxon>ecological metagenomes</taxon>
    </lineage>
</organism>
<dbReference type="EMBL" id="UOGK01000251">
    <property type="protein sequence ID" value="VAX39498.1"/>
    <property type="molecule type" value="Genomic_DNA"/>
</dbReference>
<protein>
    <recommendedName>
        <fullName evidence="1">3-keto-alpha-glucoside-1,2-lyase/3-keto-2-hydroxy-glucal hydratase domain-containing protein</fullName>
    </recommendedName>
</protein>
<sequence>MLGKLLLAIALAILASTPVGYAQTTQLPPQHQNAPQAAAFQSLLNNSTLDGWWGLGTEDPRAVYAADPEALAKRKAESQADINAHWTNHNGILTNDGQGLYLTTDKLFGDFELLLEYKTVPNADSGIYLRGCPQVQIWDSTEAGGKWELGADKGSGGLWNNSPNSPGKDPLTHADKPFGQWNLLHIIMVGERVSVWLNAEQVVNHARMENYFDRSLPLPRLGPIQLQTHGGEISWRNIFIREIAPDEANTILASHGTQSFEPIFNGRDFTGWAGPTDNYEIIDGALRCRPDHGGTIYTEEEYEDFAVRFEFKLPPGGNNGLAIRYPGSGDTAYVGMCELQVLDSQDPRYANIDPRQHHASVYAQAPAHRGYLRKPGEWNFQEVTVIGSRITVELNGTRILDTDLSTITDFMYPPEKFPGRTRTRGHFGFAGHNDPVEFRNIRIKRIGE</sequence>